<evidence type="ECO:0000259" key="3">
    <source>
        <dbReference type="PROSITE" id="PS50174"/>
    </source>
</evidence>
<feature type="compositionally biased region" description="Basic and acidic residues" evidence="2">
    <location>
        <begin position="344"/>
        <end position="358"/>
    </location>
</feature>
<evidence type="ECO:0000256" key="2">
    <source>
        <dbReference type="SAM" id="MobiDB-lite"/>
    </source>
</evidence>
<gene>
    <name evidence="4" type="ORF">CHILSU_LOCUS6402</name>
</gene>
<feature type="region of interest" description="Disordered" evidence="2">
    <location>
        <begin position="607"/>
        <end position="660"/>
    </location>
</feature>
<dbReference type="InterPro" id="IPR000467">
    <property type="entry name" value="G_patch_dom"/>
</dbReference>
<dbReference type="Pfam" id="PF07713">
    <property type="entry name" value="DUF1604"/>
    <property type="match status" value="1"/>
</dbReference>
<dbReference type="PANTHER" id="PTHR13384:SF19">
    <property type="entry name" value="G PATCH DOMAIN-CONTAINING PROTEIN 1"/>
    <property type="match status" value="1"/>
</dbReference>
<dbReference type="EMBL" id="OU963915">
    <property type="protein sequence ID" value="CAH0403140.1"/>
    <property type="molecule type" value="Genomic_DNA"/>
</dbReference>
<feature type="compositionally biased region" description="Basic and acidic residues" evidence="2">
    <location>
        <begin position="768"/>
        <end position="786"/>
    </location>
</feature>
<feature type="compositionally biased region" description="Pro residues" evidence="2">
    <location>
        <begin position="333"/>
        <end position="342"/>
    </location>
</feature>
<feature type="domain" description="G-patch" evidence="3">
    <location>
        <begin position="145"/>
        <end position="165"/>
    </location>
</feature>
<feature type="region of interest" description="Disordered" evidence="2">
    <location>
        <begin position="333"/>
        <end position="372"/>
    </location>
</feature>
<keyword evidence="5" id="KW-1185">Reference proteome</keyword>
<feature type="compositionally biased region" description="Low complexity" evidence="2">
    <location>
        <begin position="835"/>
        <end position="844"/>
    </location>
</feature>
<evidence type="ECO:0000256" key="1">
    <source>
        <dbReference type="ARBA" id="ARBA00008600"/>
    </source>
</evidence>
<evidence type="ECO:0000313" key="4">
    <source>
        <dbReference type="EMBL" id="CAH0403140.1"/>
    </source>
</evidence>
<evidence type="ECO:0000313" key="5">
    <source>
        <dbReference type="Proteomes" id="UP001153292"/>
    </source>
</evidence>
<feature type="region of interest" description="Disordered" evidence="2">
    <location>
        <begin position="761"/>
        <end position="876"/>
    </location>
</feature>
<feature type="compositionally biased region" description="Polar residues" evidence="2">
    <location>
        <begin position="614"/>
        <end position="656"/>
    </location>
</feature>
<dbReference type="Proteomes" id="UP001153292">
    <property type="component" value="Chromosome 22"/>
</dbReference>
<feature type="region of interest" description="Disordered" evidence="2">
    <location>
        <begin position="700"/>
        <end position="741"/>
    </location>
</feature>
<feature type="compositionally biased region" description="Basic and acidic residues" evidence="2">
    <location>
        <begin position="804"/>
        <end position="833"/>
    </location>
</feature>
<feature type="compositionally biased region" description="Basic and acidic residues" evidence="2">
    <location>
        <begin position="709"/>
        <end position="733"/>
    </location>
</feature>
<feature type="compositionally biased region" description="Basic residues" evidence="2">
    <location>
        <begin position="851"/>
        <end position="876"/>
    </location>
</feature>
<feature type="compositionally biased region" description="Polar residues" evidence="2">
    <location>
        <begin position="75"/>
        <end position="88"/>
    </location>
</feature>
<sequence length="876" mass="98532">MSNSDSDEDNPITYGTPLDPVDDDDIPSKRKYQQPPDQYAVDAHGRRRFHGAFTGGFSAGYGNTVGTPEGWTPTAFKSSQSNKASVSVQRPEDFMDDEDRDEFGIAPRHLQTRSDFTGQKRKHQRYHEGPIPGEPVLEQLLKAVHETAAVRMLRAMGWRPGQGTGDRLTKEEKRKRHTQHKVYGCYMPPEMRQNEENAPESSSSDSEYEYDTLFAPDDYEPYILHRKSDRFGLGYSGLSRHSVLGSLSGHYGETSTKSHLVMREKGKKVSIRGQAFGVGAFEADDEDIYATEDMSHYDFALGGADDKPKKTANKDKGVNVLVGFVKASKPLPQVPSYPPPALPRDYRPAEAGTKRSRFEPTAAPQRDQGLGRHELTAEARGALLGEQPVLKLPDPIETPQVTPTPPEDAIAKITGRNVNFVSTNENKELDFIPIKETGDNVPKTFRPFLSVPEKQARYESYLRDKEAFMREGDSNIDAVSEWERNRELAEFEQAAKLYKPLTGFIGDRFTHASEPDEGAVNPLCAVAKSTNSYGLATPEQIEAAKRGVYGLMTRKETKWRPESLVCKRFNIPDPGGVRTETKTEDKPKVSYSIFSYMESSVHDKDSFAKEQHKFSGSRSMNLPKPIQTTPQQSGNSSQVTQNRSDNLAPSTSTENEGFSKRMTVADLFMKESEKDMKSKENVNETIEKFDKMDLYKAIFLSDSEDENEEPKTGTTDDKTTEADDFMDKPKNVERNTSPPRGIFANIDFDELNSWRRNIGPNMSINNAKTDDSKQDGRVNDKEKIEAAAKNVEADVYGPKIPENLQKRLEGETDPDKEFKPVFRRKTDNGKDVVEVDSSSSSDSWVDVKEVKAKKHKKKKKKHKAKHKKGKHKKKDR</sequence>
<feature type="region of interest" description="Disordered" evidence="2">
    <location>
        <begin position="1"/>
        <end position="132"/>
    </location>
</feature>
<organism evidence="4 5">
    <name type="scientific">Chilo suppressalis</name>
    <name type="common">Asiatic rice borer moth</name>
    <dbReference type="NCBI Taxonomy" id="168631"/>
    <lineage>
        <taxon>Eukaryota</taxon>
        <taxon>Metazoa</taxon>
        <taxon>Ecdysozoa</taxon>
        <taxon>Arthropoda</taxon>
        <taxon>Hexapoda</taxon>
        <taxon>Insecta</taxon>
        <taxon>Pterygota</taxon>
        <taxon>Neoptera</taxon>
        <taxon>Endopterygota</taxon>
        <taxon>Lepidoptera</taxon>
        <taxon>Glossata</taxon>
        <taxon>Ditrysia</taxon>
        <taxon>Pyraloidea</taxon>
        <taxon>Crambidae</taxon>
        <taxon>Crambinae</taxon>
        <taxon>Chilo</taxon>
    </lineage>
</organism>
<comment type="similarity">
    <text evidence="1">Belongs to the GPATCH1 family.</text>
</comment>
<dbReference type="Pfam" id="PF26093">
    <property type="entry name" value="HTH_TGH"/>
    <property type="match status" value="1"/>
</dbReference>
<dbReference type="PANTHER" id="PTHR13384">
    <property type="entry name" value="G PATCH DOMAIN-CONTAINING PROTEIN 1"/>
    <property type="match status" value="1"/>
</dbReference>
<dbReference type="PROSITE" id="PS50174">
    <property type="entry name" value="G_PATCH"/>
    <property type="match status" value="1"/>
</dbReference>
<dbReference type="InterPro" id="IPR011666">
    <property type="entry name" value="DUF1604"/>
</dbReference>
<protein>
    <recommendedName>
        <fullName evidence="3">G-patch domain-containing protein</fullName>
    </recommendedName>
</protein>
<feature type="region of interest" description="Disordered" evidence="2">
    <location>
        <begin position="189"/>
        <end position="208"/>
    </location>
</feature>
<feature type="compositionally biased region" description="Acidic residues" evidence="2">
    <location>
        <begin position="1"/>
        <end position="10"/>
    </location>
</feature>
<accession>A0ABN8B285</accession>
<proteinExistence type="inferred from homology"/>
<reference evidence="4" key="1">
    <citation type="submission" date="2021-12" db="EMBL/GenBank/DDBJ databases">
        <authorList>
            <person name="King R."/>
        </authorList>
    </citation>
    <scope>NUCLEOTIDE SEQUENCE</scope>
</reference>
<name>A0ABN8B285_CHISP</name>